<evidence type="ECO:0000256" key="1">
    <source>
        <dbReference type="ARBA" id="ARBA00005711"/>
    </source>
</evidence>
<organism evidence="4 5">
    <name type="scientific">Erythroxylum novogranatense</name>
    <dbReference type="NCBI Taxonomy" id="1862640"/>
    <lineage>
        <taxon>Eukaryota</taxon>
        <taxon>Viridiplantae</taxon>
        <taxon>Streptophyta</taxon>
        <taxon>Embryophyta</taxon>
        <taxon>Tracheophyta</taxon>
        <taxon>Spermatophyta</taxon>
        <taxon>Magnoliopsida</taxon>
        <taxon>eudicotyledons</taxon>
        <taxon>Gunneridae</taxon>
        <taxon>Pentapetalae</taxon>
        <taxon>rosids</taxon>
        <taxon>fabids</taxon>
        <taxon>Malpighiales</taxon>
        <taxon>Erythroxylaceae</taxon>
        <taxon>Erythroxylum</taxon>
    </lineage>
</organism>
<gene>
    <name evidence="4" type="ORF">K2173_019737</name>
</gene>
<reference evidence="4 5" key="1">
    <citation type="submission" date="2021-09" db="EMBL/GenBank/DDBJ databases">
        <title>Genomic insights and catalytic innovation underlie evolution of tropane alkaloids biosynthesis.</title>
        <authorList>
            <person name="Wang Y.-J."/>
            <person name="Tian T."/>
            <person name="Huang J.-P."/>
            <person name="Huang S.-X."/>
        </authorList>
    </citation>
    <scope>NUCLEOTIDE SEQUENCE [LARGE SCALE GENOMIC DNA]</scope>
    <source>
        <strain evidence="4">KIB-2018</strain>
        <tissue evidence="4">Leaf</tissue>
    </source>
</reference>
<evidence type="ECO:0000313" key="4">
    <source>
        <dbReference type="EMBL" id="KAJ8753338.1"/>
    </source>
</evidence>
<feature type="compositionally biased region" description="Basic and acidic residues" evidence="2">
    <location>
        <begin position="32"/>
        <end position="54"/>
    </location>
</feature>
<feature type="compositionally biased region" description="Basic and acidic residues" evidence="2">
    <location>
        <begin position="198"/>
        <end position="214"/>
    </location>
</feature>
<feature type="region of interest" description="Disordered" evidence="2">
    <location>
        <begin position="198"/>
        <end position="221"/>
    </location>
</feature>
<feature type="compositionally biased region" description="Basic and acidic residues" evidence="2">
    <location>
        <begin position="66"/>
        <end position="78"/>
    </location>
</feature>
<accession>A0AAV8SMS1</accession>
<dbReference type="Pfam" id="PF03763">
    <property type="entry name" value="Remorin_C"/>
    <property type="match status" value="1"/>
</dbReference>
<dbReference type="InterPro" id="IPR005516">
    <property type="entry name" value="Remorin_C"/>
</dbReference>
<dbReference type="AlphaFoldDB" id="A0AAV8SMS1"/>
<comment type="similarity">
    <text evidence="1">Belongs to the remorin family.</text>
</comment>
<feature type="domain" description="Remorin C-terminal" evidence="3">
    <location>
        <begin position="121"/>
        <end position="224"/>
    </location>
</feature>
<comment type="caution">
    <text evidence="4">The sequence shown here is derived from an EMBL/GenBank/DDBJ whole genome shotgun (WGS) entry which is preliminary data.</text>
</comment>
<keyword evidence="5" id="KW-1185">Reference proteome</keyword>
<evidence type="ECO:0000259" key="3">
    <source>
        <dbReference type="Pfam" id="PF03763"/>
    </source>
</evidence>
<dbReference type="PANTHER" id="PTHR31471:SF5">
    <property type="entry name" value="GB|AAD39278.1"/>
    <property type="match status" value="1"/>
</dbReference>
<feature type="region of interest" description="Disordered" evidence="2">
    <location>
        <begin position="32"/>
        <end position="124"/>
    </location>
</feature>
<evidence type="ECO:0000256" key="2">
    <source>
        <dbReference type="SAM" id="MobiDB-lite"/>
    </source>
</evidence>
<protein>
    <recommendedName>
        <fullName evidence="3">Remorin C-terminal domain-containing protein</fullName>
    </recommendedName>
</protein>
<feature type="compositionally biased region" description="Low complexity" evidence="2">
    <location>
        <begin position="94"/>
        <end position="104"/>
    </location>
</feature>
<dbReference type="PANTHER" id="PTHR31471">
    <property type="entry name" value="OS02G0116800 PROTEIN"/>
    <property type="match status" value="1"/>
</dbReference>
<name>A0AAV8SMS1_9ROSI</name>
<sequence length="229" mass="26745">MTSPKYNLEDDEFAAAVAATAFFIYSQEVHHKTMRQDVVKSKLDRGTRKEEHHTVSSSANLARRASWKEVKDTGEVSVRRPNQQDQRLPENGLSSRKPSHSSSSRNAIDARHNANSSRRHVETGADSWEMAQLRKLNKWNEKQKSNILDWENAKKMQVNLHMERKKTELELRMERNLQHYKNKLARIELIADGARRQLEEKRRNEESEVKEKAKYRGSKGRNPMKCFCC</sequence>
<dbReference type="Proteomes" id="UP001159364">
    <property type="component" value="Linkage Group LG10"/>
</dbReference>
<proteinExistence type="inferred from homology"/>
<dbReference type="EMBL" id="JAIWQS010000010">
    <property type="protein sequence ID" value="KAJ8753338.1"/>
    <property type="molecule type" value="Genomic_DNA"/>
</dbReference>
<evidence type="ECO:0000313" key="5">
    <source>
        <dbReference type="Proteomes" id="UP001159364"/>
    </source>
</evidence>